<proteinExistence type="predicted"/>
<evidence type="ECO:0000256" key="2">
    <source>
        <dbReference type="SAM" id="Phobius"/>
    </source>
</evidence>
<feature type="chain" id="PRO_5045455925" description="Preprotein translocase subunit Tim44" evidence="3">
    <location>
        <begin position="22"/>
        <end position="149"/>
    </location>
</feature>
<feature type="compositionally biased region" description="Low complexity" evidence="1">
    <location>
        <begin position="66"/>
        <end position="77"/>
    </location>
</feature>
<sequence length="149" mass="15977">MIKKLMTAVMAAAIAFTPVGGAVFHDEATVVSAKSYKSGKRSFNLNNSGASTSTPKKDTQTNFFNKKSTTPSKSTVTKSRKGGIMKGLLFGGLAGLLLGSLLGNLGILGSIIGLFINIMAIALLISIIRKIFVHFKKKRKEEEMNPWRG</sequence>
<dbReference type="Proteomes" id="UP001595752">
    <property type="component" value="Unassembled WGS sequence"/>
</dbReference>
<evidence type="ECO:0000256" key="3">
    <source>
        <dbReference type="SAM" id="SignalP"/>
    </source>
</evidence>
<feature type="transmembrane region" description="Helical" evidence="2">
    <location>
        <begin position="105"/>
        <end position="128"/>
    </location>
</feature>
<gene>
    <name evidence="4" type="ORF">ACFOU2_21480</name>
</gene>
<reference evidence="5" key="1">
    <citation type="journal article" date="2019" name="Int. J. Syst. Evol. Microbiol.">
        <title>The Global Catalogue of Microorganisms (GCM) 10K type strain sequencing project: providing services to taxonomists for standard genome sequencing and annotation.</title>
        <authorList>
            <consortium name="The Broad Institute Genomics Platform"/>
            <consortium name="The Broad Institute Genome Sequencing Center for Infectious Disease"/>
            <person name="Wu L."/>
            <person name="Ma J."/>
        </authorList>
    </citation>
    <scope>NUCLEOTIDE SEQUENCE [LARGE SCALE GENOMIC DNA]</scope>
    <source>
        <strain evidence="5">CCUG 61889</strain>
    </source>
</reference>
<accession>A0ABV8B9M7</accession>
<keyword evidence="2" id="KW-1133">Transmembrane helix</keyword>
<evidence type="ECO:0000256" key="1">
    <source>
        <dbReference type="SAM" id="MobiDB-lite"/>
    </source>
</evidence>
<evidence type="ECO:0000313" key="5">
    <source>
        <dbReference type="Proteomes" id="UP001595752"/>
    </source>
</evidence>
<feature type="compositionally biased region" description="Polar residues" evidence="1">
    <location>
        <begin position="47"/>
        <end position="65"/>
    </location>
</feature>
<keyword evidence="3" id="KW-0732">Signal</keyword>
<evidence type="ECO:0000313" key="4">
    <source>
        <dbReference type="EMBL" id="MFC3885906.1"/>
    </source>
</evidence>
<feature type="region of interest" description="Disordered" evidence="1">
    <location>
        <begin position="47"/>
        <end position="77"/>
    </location>
</feature>
<evidence type="ECO:0008006" key="6">
    <source>
        <dbReference type="Google" id="ProtNLM"/>
    </source>
</evidence>
<protein>
    <recommendedName>
        <fullName evidence="6">Preprotein translocase subunit Tim44</fullName>
    </recommendedName>
</protein>
<dbReference type="RefSeq" id="WP_377918286.1">
    <property type="nucleotide sequence ID" value="NZ_JBHRZT010000072.1"/>
</dbReference>
<feature type="signal peptide" evidence="3">
    <location>
        <begin position="1"/>
        <end position="21"/>
    </location>
</feature>
<keyword evidence="2" id="KW-0812">Transmembrane</keyword>
<keyword evidence="2" id="KW-0472">Membrane</keyword>
<organism evidence="4 5">
    <name type="scientific">Bacillus songklensis</name>
    <dbReference type="NCBI Taxonomy" id="1069116"/>
    <lineage>
        <taxon>Bacteria</taxon>
        <taxon>Bacillati</taxon>
        <taxon>Bacillota</taxon>
        <taxon>Bacilli</taxon>
        <taxon>Bacillales</taxon>
        <taxon>Bacillaceae</taxon>
        <taxon>Bacillus</taxon>
    </lineage>
</organism>
<name>A0ABV8B9M7_9BACI</name>
<comment type="caution">
    <text evidence="4">The sequence shown here is derived from an EMBL/GenBank/DDBJ whole genome shotgun (WGS) entry which is preliminary data.</text>
</comment>
<dbReference type="EMBL" id="JBHRZT010000072">
    <property type="protein sequence ID" value="MFC3885906.1"/>
    <property type="molecule type" value="Genomic_DNA"/>
</dbReference>
<keyword evidence="5" id="KW-1185">Reference proteome</keyword>